<evidence type="ECO:0000313" key="2">
    <source>
        <dbReference type="EMBL" id="GGC30563.1"/>
    </source>
</evidence>
<keyword evidence="1" id="KW-0472">Membrane</keyword>
<sequence length="118" mass="12099">MDTPSPKVSRTLMAAVIIMGVLIVLGTAGLIGVIVHRAMAPGHHQPVMAAQGSASVMAAAHAPGEAPRFIYGGGGRIVAEAVRPDGSVAVQINGPQGDRIVIWNPESNQVTAQFTLTP</sequence>
<reference evidence="3" key="1">
    <citation type="journal article" date="2019" name="Int. J. Syst. Evol. Microbiol.">
        <title>The Global Catalogue of Microorganisms (GCM) 10K type strain sequencing project: providing services to taxonomists for standard genome sequencing and annotation.</title>
        <authorList>
            <consortium name="The Broad Institute Genomics Platform"/>
            <consortium name="The Broad Institute Genome Sequencing Center for Infectious Disease"/>
            <person name="Wu L."/>
            <person name="Ma J."/>
        </authorList>
    </citation>
    <scope>NUCLEOTIDE SEQUENCE [LARGE SCALE GENOMIC DNA]</scope>
    <source>
        <strain evidence="3">CCM 7132</strain>
    </source>
</reference>
<comment type="caution">
    <text evidence="2">The sequence shown here is derived from an EMBL/GenBank/DDBJ whole genome shotgun (WGS) entry which is preliminary data.</text>
</comment>
<evidence type="ECO:0000313" key="3">
    <source>
        <dbReference type="Proteomes" id="UP000637769"/>
    </source>
</evidence>
<keyword evidence="1" id="KW-0812">Transmembrane</keyword>
<organism evidence="2 3">
    <name type="scientific">Asaia siamensis</name>
    <dbReference type="NCBI Taxonomy" id="110479"/>
    <lineage>
        <taxon>Bacteria</taxon>
        <taxon>Pseudomonadati</taxon>
        <taxon>Pseudomonadota</taxon>
        <taxon>Alphaproteobacteria</taxon>
        <taxon>Acetobacterales</taxon>
        <taxon>Acetobacteraceae</taxon>
        <taxon>Asaia</taxon>
    </lineage>
</organism>
<evidence type="ECO:0000256" key="1">
    <source>
        <dbReference type="SAM" id="Phobius"/>
    </source>
</evidence>
<dbReference type="Proteomes" id="UP000637769">
    <property type="component" value="Unassembled WGS sequence"/>
</dbReference>
<protein>
    <submittedName>
        <fullName evidence="2">Uncharacterized protein</fullName>
    </submittedName>
</protein>
<proteinExistence type="predicted"/>
<feature type="transmembrane region" description="Helical" evidence="1">
    <location>
        <begin position="12"/>
        <end position="35"/>
    </location>
</feature>
<keyword evidence="1" id="KW-1133">Transmembrane helix</keyword>
<accession>A0ABQ1LX29</accession>
<keyword evidence="3" id="KW-1185">Reference proteome</keyword>
<gene>
    <name evidence="2" type="ORF">GCM10007207_15120</name>
</gene>
<dbReference type="EMBL" id="BMCH01000003">
    <property type="protein sequence ID" value="GGC30563.1"/>
    <property type="molecule type" value="Genomic_DNA"/>
</dbReference>
<dbReference type="RefSeq" id="WP_188426161.1">
    <property type="nucleotide sequence ID" value="NZ_BMCH01000003.1"/>
</dbReference>
<name>A0ABQ1LX29_9PROT</name>